<gene>
    <name evidence="3" type="primary">ureD</name>
    <name evidence="4" type="ORF">DXT89_12900</name>
</gene>
<dbReference type="PANTHER" id="PTHR33643">
    <property type="entry name" value="UREASE ACCESSORY PROTEIN D"/>
    <property type="match status" value="1"/>
</dbReference>
<dbReference type="EMBL" id="QUSG01000006">
    <property type="protein sequence ID" value="KAA3526852.1"/>
    <property type="molecule type" value="Genomic_DNA"/>
</dbReference>
<evidence type="ECO:0000256" key="3">
    <source>
        <dbReference type="HAMAP-Rule" id="MF_01384"/>
    </source>
</evidence>
<dbReference type="AlphaFoldDB" id="A0A368NSE4"/>
<dbReference type="InterPro" id="IPR002669">
    <property type="entry name" value="UreD"/>
</dbReference>
<protein>
    <recommendedName>
        <fullName evidence="3">Urease accessory protein UreD</fullName>
    </recommendedName>
</protein>
<dbReference type="GeneID" id="60683047"/>
<comment type="subunit">
    <text evidence="3">UreD, UreF and UreG form a complex that acts as a GTP-hydrolysis-dependent molecular chaperone, activating the urease apoprotein by helping to assemble the nickel containing metallocenter of UreC. The UreE protein probably delivers the nickel.</text>
</comment>
<evidence type="ECO:0000256" key="2">
    <source>
        <dbReference type="ARBA" id="ARBA00023186"/>
    </source>
</evidence>
<dbReference type="RefSeq" id="WP_060718130.1">
    <property type="nucleotide sequence ID" value="NZ_CP055265.1"/>
</dbReference>
<keyword evidence="3" id="KW-0963">Cytoplasm</keyword>
<dbReference type="GO" id="GO:0005737">
    <property type="term" value="C:cytoplasm"/>
    <property type="evidence" value="ECO:0007669"/>
    <property type="project" value="UniProtKB-SubCell"/>
</dbReference>
<comment type="caution">
    <text evidence="4">The sequence shown here is derived from an EMBL/GenBank/DDBJ whole genome shotgun (WGS) entry which is preliminary data.</text>
</comment>
<dbReference type="GO" id="GO:0016151">
    <property type="term" value="F:nickel cation binding"/>
    <property type="evidence" value="ECO:0007669"/>
    <property type="project" value="UniProtKB-UniRule"/>
</dbReference>
<dbReference type="OrthoDB" id="9798842at2"/>
<organism evidence="4 5">
    <name type="scientific">Agrobacterium vitis</name>
    <name type="common">Rhizobium vitis</name>
    <dbReference type="NCBI Taxonomy" id="373"/>
    <lineage>
        <taxon>Bacteria</taxon>
        <taxon>Pseudomonadati</taxon>
        <taxon>Pseudomonadota</taxon>
        <taxon>Alphaproteobacteria</taxon>
        <taxon>Hyphomicrobiales</taxon>
        <taxon>Rhizobiaceae</taxon>
        <taxon>Rhizobium/Agrobacterium group</taxon>
        <taxon>Agrobacterium</taxon>
    </lineage>
</organism>
<dbReference type="Proteomes" id="UP000436911">
    <property type="component" value="Unassembled WGS sequence"/>
</dbReference>
<name>A0A368NSE4_AGRVI</name>
<keyword evidence="2 3" id="KW-0143">Chaperone</keyword>
<comment type="similarity">
    <text evidence="1 3">Belongs to the UreD family.</text>
</comment>
<dbReference type="HAMAP" id="MF_01384">
    <property type="entry name" value="UreD"/>
    <property type="match status" value="1"/>
</dbReference>
<reference evidence="4 5" key="1">
    <citation type="submission" date="2018-08" db="EMBL/GenBank/DDBJ databases">
        <title>Genome sequencing of Agrobacterium vitis strain ICMP 10754.</title>
        <authorList>
            <person name="Visnovsky S.B."/>
            <person name="Pitman A.R."/>
        </authorList>
    </citation>
    <scope>NUCLEOTIDE SEQUENCE [LARGE SCALE GENOMIC DNA]</scope>
    <source>
        <strain evidence="4 5">ICMP 10754</strain>
    </source>
</reference>
<evidence type="ECO:0000256" key="1">
    <source>
        <dbReference type="ARBA" id="ARBA00007177"/>
    </source>
</evidence>
<proteinExistence type="inferred from homology"/>
<dbReference type="Pfam" id="PF01774">
    <property type="entry name" value="UreD"/>
    <property type="match status" value="1"/>
</dbReference>
<comment type="subcellular location">
    <subcellularLocation>
        <location evidence="3">Cytoplasm</location>
    </subcellularLocation>
</comment>
<keyword evidence="3" id="KW-0996">Nickel insertion</keyword>
<evidence type="ECO:0000313" key="4">
    <source>
        <dbReference type="EMBL" id="KAA3526852.1"/>
    </source>
</evidence>
<accession>A0A368NSE4</accession>
<comment type="function">
    <text evidence="3">Required for maturation of urease via the functional incorporation of the urease nickel metallocenter.</text>
</comment>
<sequence>MTIQPAILIKPQRAKGSGRLDTKLFQGRSRLDTFFQEGCAKIRIPESFDGRMEAVLINSSGGLTGGDQLDWQFTAGDGTHLTLTTQACEKIYKAAADTASISSRITVGEGAAVHWLPQESILFDQASLTRRLEVDLHETAEFLSVEAILLGRKAMGEAMRQGLVRDRWRIRRSGRVIHAEDLALSGDIADLTAEKAVLGGRVAFATLLYAGRNAEAYMAALQRLTDRPSGLGDVGISRWNDKLVARFISSDGFSLRKLLVPVISALRDGASVPKVWTL</sequence>
<dbReference type="PANTHER" id="PTHR33643:SF1">
    <property type="entry name" value="UREASE ACCESSORY PROTEIN D"/>
    <property type="match status" value="1"/>
</dbReference>
<evidence type="ECO:0000313" key="5">
    <source>
        <dbReference type="Proteomes" id="UP000436911"/>
    </source>
</evidence>